<accession>A0A1E3U7L5</accession>
<evidence type="ECO:0008006" key="3">
    <source>
        <dbReference type="Google" id="ProtNLM"/>
    </source>
</evidence>
<sequence>MAVDFTIKGLEEFQKDIETVIAKYPDETNAKMKQVGKDFTKDCNSLMPHSYKKGKRPIPKSWKITVDEVRHEANQTYIKNTAPHFHLVENGHEKWINGVDTGGFVPGKHYTEKTSHEYEEKFPDEIEKFLDEMLKGVSL</sequence>
<proteinExistence type="predicted"/>
<comment type="caution">
    <text evidence="1">The sequence shown here is derived from an EMBL/GenBank/DDBJ whole genome shotgun (WGS) entry which is preliminary data.</text>
</comment>
<organism evidence="1 2">
    <name type="scientific">Eisenbergiella tayi</name>
    <dbReference type="NCBI Taxonomy" id="1432052"/>
    <lineage>
        <taxon>Bacteria</taxon>
        <taxon>Bacillati</taxon>
        <taxon>Bacillota</taxon>
        <taxon>Clostridia</taxon>
        <taxon>Lachnospirales</taxon>
        <taxon>Lachnospiraceae</taxon>
        <taxon>Eisenbergiella</taxon>
    </lineage>
</organism>
<dbReference type="Proteomes" id="UP000094271">
    <property type="component" value="Unassembled WGS sequence"/>
</dbReference>
<protein>
    <recommendedName>
        <fullName evidence="3">HK97 gp10 family phage protein</fullName>
    </recommendedName>
</protein>
<dbReference type="OrthoDB" id="1630761at2"/>
<dbReference type="AlphaFoldDB" id="A0A1E3U7L5"/>
<evidence type="ECO:0000313" key="1">
    <source>
        <dbReference type="EMBL" id="ODR42193.1"/>
    </source>
</evidence>
<dbReference type="EMBL" id="MEHA01000039">
    <property type="protein sequence ID" value="ODR42193.1"/>
    <property type="molecule type" value="Genomic_DNA"/>
</dbReference>
<evidence type="ECO:0000313" key="2">
    <source>
        <dbReference type="Proteomes" id="UP000094271"/>
    </source>
</evidence>
<gene>
    <name evidence="1" type="ORF">BEI59_32155</name>
</gene>
<reference evidence="1 2" key="1">
    <citation type="submission" date="2016-08" db="EMBL/GenBank/DDBJ databases">
        <authorList>
            <person name="Seilhamer J.J."/>
        </authorList>
    </citation>
    <scope>NUCLEOTIDE SEQUENCE [LARGE SCALE GENOMIC DNA]</scope>
    <source>
        <strain evidence="1 2">NML150140-1</strain>
    </source>
</reference>
<dbReference type="RefSeq" id="WP_069432320.1">
    <property type="nucleotide sequence ID" value="NZ_MEHA01000039.1"/>
</dbReference>
<name>A0A1E3U7L5_9FIRM</name>